<protein>
    <recommendedName>
        <fullName evidence="3">histidine kinase</fullName>
        <ecNumber evidence="3">2.7.13.3</ecNumber>
    </recommendedName>
</protein>
<feature type="transmembrane region" description="Helical" evidence="9">
    <location>
        <begin position="168"/>
        <end position="190"/>
    </location>
</feature>
<dbReference type="PROSITE" id="PS50885">
    <property type="entry name" value="HAMP"/>
    <property type="match status" value="1"/>
</dbReference>
<feature type="domain" description="Histidine kinase" evidence="10">
    <location>
        <begin position="280"/>
        <end position="496"/>
    </location>
</feature>
<comment type="catalytic activity">
    <reaction evidence="1">
        <text>ATP + protein L-histidine = ADP + protein N-phospho-L-histidine.</text>
        <dbReference type="EC" id="2.7.13.3"/>
    </reaction>
</comment>
<dbReference type="InterPro" id="IPR036890">
    <property type="entry name" value="HATPase_C_sf"/>
</dbReference>
<keyword evidence="9" id="KW-1133">Transmembrane helix</keyword>
<dbReference type="PROSITE" id="PS50109">
    <property type="entry name" value="HIS_KIN"/>
    <property type="match status" value="1"/>
</dbReference>
<evidence type="ECO:0000256" key="1">
    <source>
        <dbReference type="ARBA" id="ARBA00000085"/>
    </source>
</evidence>
<dbReference type="RefSeq" id="WP_128238469.1">
    <property type="nucleotide sequence ID" value="NZ_SAUX01000026.1"/>
</dbReference>
<comment type="subcellular location">
    <subcellularLocation>
        <location evidence="2">Membrane</location>
    </subcellularLocation>
</comment>
<dbReference type="Pfam" id="PF00072">
    <property type="entry name" value="Response_reg"/>
    <property type="match status" value="1"/>
</dbReference>
<dbReference type="EMBL" id="SAUX01000026">
    <property type="protein sequence ID" value="RWR26953.1"/>
    <property type="molecule type" value="Genomic_DNA"/>
</dbReference>
<dbReference type="AlphaFoldDB" id="A0A443K2M0"/>
<dbReference type="Gene3D" id="1.20.120.160">
    <property type="entry name" value="HPT domain"/>
    <property type="match status" value="1"/>
</dbReference>
<evidence type="ECO:0000256" key="2">
    <source>
        <dbReference type="ARBA" id="ARBA00004370"/>
    </source>
</evidence>
<dbReference type="SUPFAM" id="SSF55874">
    <property type="entry name" value="ATPase domain of HSP90 chaperone/DNA topoisomerase II/histidine kinase"/>
    <property type="match status" value="1"/>
</dbReference>
<evidence type="ECO:0000256" key="8">
    <source>
        <dbReference type="PROSITE-ProRule" id="PRU00169"/>
    </source>
</evidence>
<accession>A0A443K2M0</accession>
<keyword evidence="5" id="KW-0808">Transferase</keyword>
<dbReference type="InterPro" id="IPR011006">
    <property type="entry name" value="CheY-like_superfamily"/>
</dbReference>
<keyword evidence="4 8" id="KW-0597">Phosphoprotein</keyword>
<dbReference type="Gene3D" id="6.10.340.10">
    <property type="match status" value="1"/>
</dbReference>
<dbReference type="PROSITE" id="PS50110">
    <property type="entry name" value="RESPONSE_REGULATORY"/>
    <property type="match status" value="1"/>
</dbReference>
<evidence type="ECO:0000259" key="12">
    <source>
        <dbReference type="PROSITE" id="PS50885"/>
    </source>
</evidence>
<dbReference type="FunFam" id="3.30.565.10:FF:000010">
    <property type="entry name" value="Sensor histidine kinase RcsC"/>
    <property type="match status" value="1"/>
</dbReference>
<dbReference type="EC" id="2.7.13.3" evidence="3"/>
<evidence type="ECO:0000256" key="3">
    <source>
        <dbReference type="ARBA" id="ARBA00012438"/>
    </source>
</evidence>
<dbReference type="InterPro" id="IPR003660">
    <property type="entry name" value="HAMP_dom"/>
</dbReference>
<dbReference type="InterPro" id="IPR005467">
    <property type="entry name" value="His_kinase_dom"/>
</dbReference>
<evidence type="ECO:0000313" key="13">
    <source>
        <dbReference type="EMBL" id="RWR26953.1"/>
    </source>
</evidence>
<dbReference type="Gene3D" id="3.40.50.2300">
    <property type="match status" value="1"/>
</dbReference>
<organism evidence="13 14">
    <name type="scientific">Paenirhodobacter populi</name>
    <dbReference type="NCBI Taxonomy" id="2306993"/>
    <lineage>
        <taxon>Bacteria</taxon>
        <taxon>Pseudomonadati</taxon>
        <taxon>Pseudomonadota</taxon>
        <taxon>Alphaproteobacteria</taxon>
        <taxon>Rhodobacterales</taxon>
        <taxon>Rhodobacter group</taxon>
        <taxon>Paenirhodobacter</taxon>
    </lineage>
</organism>
<evidence type="ECO:0000256" key="7">
    <source>
        <dbReference type="ARBA" id="ARBA00023012"/>
    </source>
</evidence>
<feature type="domain" description="Response regulatory" evidence="11">
    <location>
        <begin position="592"/>
        <end position="710"/>
    </location>
</feature>
<dbReference type="SUPFAM" id="SSF47226">
    <property type="entry name" value="Histidine-containing phosphotransfer domain, HPT domain"/>
    <property type="match status" value="1"/>
</dbReference>
<dbReference type="Gene3D" id="3.30.565.10">
    <property type="entry name" value="Histidine kinase-like ATPase, C-terminal domain"/>
    <property type="match status" value="1"/>
</dbReference>
<dbReference type="InterPro" id="IPR001789">
    <property type="entry name" value="Sig_transdc_resp-reg_receiver"/>
</dbReference>
<dbReference type="InterPro" id="IPR036641">
    <property type="entry name" value="HPT_dom_sf"/>
</dbReference>
<dbReference type="GO" id="GO:0000155">
    <property type="term" value="F:phosphorelay sensor kinase activity"/>
    <property type="evidence" value="ECO:0007669"/>
    <property type="project" value="InterPro"/>
</dbReference>
<dbReference type="PANTHER" id="PTHR43047">
    <property type="entry name" value="TWO-COMPONENT HISTIDINE PROTEIN KINASE"/>
    <property type="match status" value="1"/>
</dbReference>
<dbReference type="PRINTS" id="PR00344">
    <property type="entry name" value="BCTRLSENSOR"/>
</dbReference>
<dbReference type="CDD" id="cd17546">
    <property type="entry name" value="REC_hyHK_CKI1_RcsC-like"/>
    <property type="match status" value="1"/>
</dbReference>
<feature type="domain" description="HAMP" evidence="12">
    <location>
        <begin position="192"/>
        <end position="247"/>
    </location>
</feature>
<evidence type="ECO:0000256" key="5">
    <source>
        <dbReference type="ARBA" id="ARBA00022679"/>
    </source>
</evidence>
<keyword evidence="7" id="KW-0902">Two-component regulatory system</keyword>
<dbReference type="SUPFAM" id="SSF47384">
    <property type="entry name" value="Homodimeric domain of signal transducing histidine kinase"/>
    <property type="match status" value="1"/>
</dbReference>
<evidence type="ECO:0000259" key="11">
    <source>
        <dbReference type="PROSITE" id="PS50110"/>
    </source>
</evidence>
<keyword evidence="9" id="KW-0812">Transmembrane</keyword>
<sequence>MPDRTISDSLARRIVLAGAAICIATGISLGGASAVIDFRRGAETARGNVDRLLYSALPQLSHAYWQVDTDAVQSILTRLAEEPLIRHLAIEDLTLPAQELLLAGIGDLQAGSAEEPPLRGPLGWFLRPDRVSEQTALILPDPRNGAPMARLNVRLSHAPLFEAFGRQAVGIIALTVLQTLLTAALLYVLVRRRIIAPLTALGRSVQNRRRSADPAFAALLPPRRTDEIGGLADAFTRTFAEIERYRDHLQEEVELRTQELIVARNDAEAASRAKSAFLANMSHELRTPLNAITGLSDVLLSADLAPAERQHVTDMRAAARLLLGSIDDVLDFSKLEAGRMTVIPAPFALMPLIDDVIVQSHALIGAKPLRLEVEIASDVPENLVGDRQKIAQILLNLTSNAVKFTPQGGLRLRVRLHENRLRFQVADTGPGIAAERREAVFDPFTQIDNSTTRAVSGTGLGLAIARQMAQALGGRLMLRSITGKGSLFVLVLPLRAAALQPGTSSRQASWCAGLPARLAARLDRMGARLGLLAAPVQIVPQGAGLALLAPGKPTLPLPRAPTFASLRDGLAALADSATTTDRPPDPARAGRLILIVEDRDLNRSVLESLLLRAAAQVIVTASGAEALAALADPARPRPDVVITDLHMPQMDGFGTLCAIRNGRLRDMPIIASSADVSSETRAACTAAGFAAFLPKPLSLAVLERTVTEALEAAYPVIDPAALDALTGQDGALREGWLTLLSAEIRQWRDMLDGCVNDPGPALHAIRGGALQTGARDLAHAASLDPADPGRVRAALARLAATLPRPPQRVPLRSAPSAAAIADCLAALDGHDMRGLDMVQKLASGLAPEAATALLGAIERLDFSGAALILRRLQPSIPAI</sequence>
<dbReference type="Proteomes" id="UP000285295">
    <property type="component" value="Unassembled WGS sequence"/>
</dbReference>
<name>A0A443K2M0_9RHOB</name>
<evidence type="ECO:0000313" key="14">
    <source>
        <dbReference type="Proteomes" id="UP000285295"/>
    </source>
</evidence>
<gene>
    <name evidence="13" type="ORF">D2T31_18435</name>
</gene>
<dbReference type="Pfam" id="PF02518">
    <property type="entry name" value="HATPase_c"/>
    <property type="match status" value="1"/>
</dbReference>
<dbReference type="SMART" id="SM00387">
    <property type="entry name" value="HATPase_c"/>
    <property type="match status" value="1"/>
</dbReference>
<dbReference type="OrthoDB" id="7179697at2"/>
<dbReference type="Gene3D" id="1.10.287.130">
    <property type="match status" value="1"/>
</dbReference>
<evidence type="ECO:0000259" key="10">
    <source>
        <dbReference type="PROSITE" id="PS50109"/>
    </source>
</evidence>
<evidence type="ECO:0000256" key="9">
    <source>
        <dbReference type="SAM" id="Phobius"/>
    </source>
</evidence>
<dbReference type="SMART" id="SM00388">
    <property type="entry name" value="HisKA"/>
    <property type="match status" value="1"/>
</dbReference>
<dbReference type="CDD" id="cd16922">
    <property type="entry name" value="HATPase_EvgS-ArcB-TorS-like"/>
    <property type="match status" value="1"/>
</dbReference>
<evidence type="ECO:0000256" key="4">
    <source>
        <dbReference type="ARBA" id="ARBA00022553"/>
    </source>
</evidence>
<proteinExistence type="predicted"/>
<feature type="modified residue" description="4-aspartylphosphate" evidence="8">
    <location>
        <position position="644"/>
    </location>
</feature>
<dbReference type="InterPro" id="IPR003594">
    <property type="entry name" value="HATPase_dom"/>
</dbReference>
<dbReference type="InterPro" id="IPR004358">
    <property type="entry name" value="Sig_transdc_His_kin-like_C"/>
</dbReference>
<dbReference type="InterPro" id="IPR003661">
    <property type="entry name" value="HisK_dim/P_dom"/>
</dbReference>
<keyword evidence="9" id="KW-0472">Membrane</keyword>
<dbReference type="GO" id="GO:0016020">
    <property type="term" value="C:membrane"/>
    <property type="evidence" value="ECO:0007669"/>
    <property type="project" value="UniProtKB-SubCell"/>
</dbReference>
<dbReference type="Pfam" id="PF00512">
    <property type="entry name" value="HisKA"/>
    <property type="match status" value="1"/>
</dbReference>
<dbReference type="SMART" id="SM00448">
    <property type="entry name" value="REC"/>
    <property type="match status" value="1"/>
</dbReference>
<reference evidence="13 14" key="1">
    <citation type="submission" date="2019-01" db="EMBL/GenBank/DDBJ databases">
        <title>Sinorhodobacter populi sp. nov. isolated from the symptomatic bark tissue of Populus euramericana canker.</title>
        <authorList>
            <person name="Xu G."/>
        </authorList>
    </citation>
    <scope>NUCLEOTIDE SEQUENCE [LARGE SCALE GENOMIC DNA]</scope>
    <source>
        <strain evidence="13 14">D19-10-3-21</strain>
    </source>
</reference>
<comment type="caution">
    <text evidence="13">The sequence shown here is derived from an EMBL/GenBank/DDBJ whole genome shotgun (WGS) entry which is preliminary data.</text>
</comment>
<dbReference type="CDD" id="cd00082">
    <property type="entry name" value="HisKA"/>
    <property type="match status" value="1"/>
</dbReference>
<feature type="transmembrane region" description="Helical" evidence="9">
    <location>
        <begin position="14"/>
        <end position="36"/>
    </location>
</feature>
<dbReference type="InterPro" id="IPR036097">
    <property type="entry name" value="HisK_dim/P_sf"/>
</dbReference>
<keyword evidence="6" id="KW-0418">Kinase</keyword>
<dbReference type="SUPFAM" id="SSF52172">
    <property type="entry name" value="CheY-like"/>
    <property type="match status" value="1"/>
</dbReference>
<reference evidence="13 14" key="2">
    <citation type="submission" date="2019-01" db="EMBL/GenBank/DDBJ databases">
        <authorList>
            <person name="Li Y."/>
        </authorList>
    </citation>
    <scope>NUCLEOTIDE SEQUENCE [LARGE SCALE GENOMIC DNA]</scope>
    <source>
        <strain evidence="13 14">D19-10-3-21</strain>
    </source>
</reference>
<evidence type="ECO:0000256" key="6">
    <source>
        <dbReference type="ARBA" id="ARBA00022777"/>
    </source>
</evidence>